<dbReference type="EMBL" id="CP017603">
    <property type="protein sequence ID" value="AOY78056.1"/>
    <property type="molecule type" value="Genomic_DNA"/>
</dbReference>
<dbReference type="KEGG" id="cfm:BJL90_20615"/>
<feature type="transmembrane region" description="Helical" evidence="9">
    <location>
        <begin position="108"/>
        <end position="130"/>
    </location>
</feature>
<keyword evidence="3" id="KW-0597">Phosphoprotein</keyword>
<dbReference type="SUPFAM" id="SSF55874">
    <property type="entry name" value="ATPase domain of HSP90 chaperone/DNA topoisomerase II/histidine kinase"/>
    <property type="match status" value="1"/>
</dbReference>
<keyword evidence="9" id="KW-0472">Membrane</keyword>
<sequence>MISKQEIYTAKVGIILGRVFGLSLLSLLWLGSDGTEVGVVLLLFLLIMALTRWRFDLPGWTVIIDQAACFIIMPYWPQAFFGLVLPIFEAMIKGQAWLALPGFAWVIVYEYISIPLFGAFMQAVFVGWLIRGWATETNVYRQEADRERRERYALESFKGELLLANIQAARMAELSERNRIAQELHDDVGHELTAAVLALQAFEHLWKEDNPSAQEMFSQAQQRLSNSALHLRETVHNMKPVKAMGIDALQEICKGFTACPINFQVYGDTSKVSVYLWSILQPCLKEALTNVIRHAEATMVEVCLDVNPHIVRLSIYNDGTVANSRDTGIGLRNLRQRVKAVGGSISIDTADGFRLICVLPMEKNTTNVFEW</sequence>
<dbReference type="Gene3D" id="3.30.565.10">
    <property type="entry name" value="Histidine kinase-like ATPase, C-terminal domain"/>
    <property type="match status" value="1"/>
</dbReference>
<dbReference type="InterPro" id="IPR036890">
    <property type="entry name" value="HATPase_C_sf"/>
</dbReference>
<evidence type="ECO:0000256" key="5">
    <source>
        <dbReference type="ARBA" id="ARBA00022741"/>
    </source>
</evidence>
<feature type="transmembrane region" description="Helical" evidence="9">
    <location>
        <begin position="12"/>
        <end position="31"/>
    </location>
</feature>
<keyword evidence="5" id="KW-0547">Nucleotide-binding</keyword>
<dbReference type="CDD" id="cd16917">
    <property type="entry name" value="HATPase_UhpB-NarQ-NarX-like"/>
    <property type="match status" value="1"/>
</dbReference>
<evidence type="ECO:0000313" key="14">
    <source>
        <dbReference type="Proteomes" id="UP000192478"/>
    </source>
</evidence>
<dbReference type="Pfam" id="PF07730">
    <property type="entry name" value="HisKA_3"/>
    <property type="match status" value="1"/>
</dbReference>
<evidence type="ECO:0000256" key="9">
    <source>
        <dbReference type="SAM" id="Phobius"/>
    </source>
</evidence>
<evidence type="ECO:0000313" key="13">
    <source>
        <dbReference type="Proteomes" id="UP000177894"/>
    </source>
</evidence>
<keyword evidence="7" id="KW-0067">ATP-binding</keyword>
<dbReference type="AlphaFoldDB" id="A0AAC9WH33"/>
<organism evidence="12 14">
    <name type="scientific">Clostridium formicaceticum</name>
    <dbReference type="NCBI Taxonomy" id="1497"/>
    <lineage>
        <taxon>Bacteria</taxon>
        <taxon>Bacillati</taxon>
        <taxon>Bacillota</taxon>
        <taxon>Clostridia</taxon>
        <taxon>Eubacteriales</taxon>
        <taxon>Clostridiaceae</taxon>
        <taxon>Clostridium</taxon>
    </lineage>
</organism>
<feature type="domain" description="Signal transduction histidine kinase subgroup 3 dimerisation and phosphoacceptor" evidence="10">
    <location>
        <begin position="176"/>
        <end position="241"/>
    </location>
</feature>
<protein>
    <recommendedName>
        <fullName evidence="2">histidine kinase</fullName>
        <ecNumber evidence="2">2.7.13.3</ecNumber>
    </recommendedName>
</protein>
<dbReference type="Proteomes" id="UP000192478">
    <property type="component" value="Chromosome"/>
</dbReference>
<dbReference type="Proteomes" id="UP000177894">
    <property type="component" value="Chromosome"/>
</dbReference>
<dbReference type="EC" id="2.7.13.3" evidence="2"/>
<evidence type="ECO:0000313" key="11">
    <source>
        <dbReference type="EMBL" id="AOY78056.1"/>
    </source>
</evidence>
<evidence type="ECO:0000313" key="12">
    <source>
        <dbReference type="EMBL" id="ARE88692.1"/>
    </source>
</evidence>
<keyword evidence="8" id="KW-0902">Two-component regulatory system</keyword>
<keyword evidence="9" id="KW-1133">Transmembrane helix</keyword>
<reference evidence="12 14" key="2">
    <citation type="submission" date="2017-03" db="EMBL/GenBank/DDBJ databases">
        <title>Complete sequence of Clostridium formicaceticum DSM 92.</title>
        <authorList>
            <person name="Poehlein A."/>
            <person name="Karl M."/>
            <person name="Bengelsdorf F.R."/>
            <person name="Duerre P."/>
            <person name="Daniel R."/>
        </authorList>
    </citation>
    <scope>NUCLEOTIDE SEQUENCE [LARGE SCALE GENOMIC DNA]</scope>
    <source>
        <strain evidence="12 14">DSM 92</strain>
    </source>
</reference>
<dbReference type="PANTHER" id="PTHR24421:SF10">
    <property type="entry name" value="NITRATE_NITRITE SENSOR PROTEIN NARQ"/>
    <property type="match status" value="1"/>
</dbReference>
<reference evidence="11 13" key="1">
    <citation type="submission" date="2016-10" db="EMBL/GenBank/DDBJ databases">
        <title>Complete Genome Sequence of Acetogen Clostridium formicoaceticum ATCC 27076.</title>
        <authorList>
            <person name="Bao T."/>
            <person name="Cheng C."/>
            <person name="Zhao J."/>
            <person name="Yang S.-T."/>
            <person name="Wang J."/>
            <person name="Wang M."/>
        </authorList>
    </citation>
    <scope>NUCLEOTIDE SEQUENCE [LARGE SCALE GENOMIC DNA]</scope>
    <source>
        <strain evidence="11 13">ATCC 27076</strain>
    </source>
</reference>
<dbReference type="PANTHER" id="PTHR24421">
    <property type="entry name" value="NITRATE/NITRITE SENSOR PROTEIN NARX-RELATED"/>
    <property type="match status" value="1"/>
</dbReference>
<dbReference type="Gene3D" id="1.20.5.1930">
    <property type="match status" value="1"/>
</dbReference>
<keyword evidence="4 12" id="KW-0808">Transferase</keyword>
<evidence type="ECO:0000256" key="6">
    <source>
        <dbReference type="ARBA" id="ARBA00022777"/>
    </source>
</evidence>
<dbReference type="GO" id="GO:0000155">
    <property type="term" value="F:phosphorelay sensor kinase activity"/>
    <property type="evidence" value="ECO:0007669"/>
    <property type="project" value="InterPro"/>
</dbReference>
<dbReference type="EMBL" id="CP020559">
    <property type="protein sequence ID" value="ARE88692.1"/>
    <property type="molecule type" value="Genomic_DNA"/>
</dbReference>
<keyword evidence="9" id="KW-0812">Transmembrane</keyword>
<evidence type="ECO:0000256" key="1">
    <source>
        <dbReference type="ARBA" id="ARBA00000085"/>
    </source>
</evidence>
<dbReference type="GO" id="GO:0046983">
    <property type="term" value="F:protein dimerization activity"/>
    <property type="evidence" value="ECO:0007669"/>
    <property type="project" value="InterPro"/>
</dbReference>
<evidence type="ECO:0000256" key="7">
    <source>
        <dbReference type="ARBA" id="ARBA00022840"/>
    </source>
</evidence>
<evidence type="ECO:0000256" key="3">
    <source>
        <dbReference type="ARBA" id="ARBA00022553"/>
    </source>
</evidence>
<dbReference type="GO" id="GO:0005524">
    <property type="term" value="F:ATP binding"/>
    <property type="evidence" value="ECO:0007669"/>
    <property type="project" value="UniProtKB-KW"/>
</dbReference>
<feature type="transmembrane region" description="Helical" evidence="9">
    <location>
        <begin position="37"/>
        <end position="55"/>
    </location>
</feature>
<keyword evidence="6 12" id="KW-0418">Kinase</keyword>
<name>A0AAC9WH33_9CLOT</name>
<comment type="catalytic activity">
    <reaction evidence="1">
        <text>ATP + protein L-histidine = ADP + protein N-phospho-L-histidine.</text>
        <dbReference type="EC" id="2.7.13.3"/>
    </reaction>
</comment>
<feature type="transmembrane region" description="Helical" evidence="9">
    <location>
        <begin position="67"/>
        <end position="88"/>
    </location>
</feature>
<keyword evidence="13" id="KW-1185">Reference proteome</keyword>
<dbReference type="GO" id="GO:0016020">
    <property type="term" value="C:membrane"/>
    <property type="evidence" value="ECO:0007669"/>
    <property type="project" value="InterPro"/>
</dbReference>
<gene>
    <name evidence="12" type="primary">desK</name>
    <name evidence="11" type="ORF">BJL90_20615</name>
    <name evidence="12" type="ORF">CLFO_30980</name>
</gene>
<evidence type="ECO:0000259" key="10">
    <source>
        <dbReference type="Pfam" id="PF07730"/>
    </source>
</evidence>
<dbReference type="InterPro" id="IPR050482">
    <property type="entry name" value="Sensor_HK_TwoCompSys"/>
</dbReference>
<proteinExistence type="predicted"/>
<evidence type="ECO:0000256" key="8">
    <source>
        <dbReference type="ARBA" id="ARBA00023012"/>
    </source>
</evidence>
<dbReference type="InterPro" id="IPR011712">
    <property type="entry name" value="Sig_transdc_His_kin_sub3_dim/P"/>
</dbReference>
<evidence type="ECO:0000256" key="4">
    <source>
        <dbReference type="ARBA" id="ARBA00022679"/>
    </source>
</evidence>
<accession>A0AAC9WH33</accession>
<evidence type="ECO:0000256" key="2">
    <source>
        <dbReference type="ARBA" id="ARBA00012438"/>
    </source>
</evidence>
<dbReference type="RefSeq" id="WP_070972631.1">
    <property type="nucleotide sequence ID" value="NZ_CP017603.1"/>
</dbReference>